<dbReference type="GO" id="GO:0051536">
    <property type="term" value="F:iron-sulfur cluster binding"/>
    <property type="evidence" value="ECO:0007669"/>
    <property type="project" value="UniProtKB-KW"/>
</dbReference>
<keyword evidence="5" id="KW-0411">Iron-sulfur</keyword>
<keyword evidence="4" id="KW-0408">Iron</keyword>
<dbReference type="Pfam" id="PF01558">
    <property type="entry name" value="POR"/>
    <property type="match status" value="1"/>
</dbReference>
<keyword evidence="3" id="KW-0560">Oxidoreductase</keyword>
<dbReference type="GO" id="GO:0000287">
    <property type="term" value="F:magnesium ion binding"/>
    <property type="evidence" value="ECO:0007669"/>
    <property type="project" value="UniProtKB-ARBA"/>
</dbReference>
<comment type="caution">
    <text evidence="8">The sequence shown here is derived from an EMBL/GenBank/DDBJ whole genome shotgun (WGS) entry which is preliminary data.</text>
</comment>
<feature type="domain" description="4Fe-4S ferredoxin-type" evidence="7">
    <location>
        <begin position="841"/>
        <end position="870"/>
    </location>
</feature>
<evidence type="ECO:0000313" key="9">
    <source>
        <dbReference type="Proteomes" id="UP000321720"/>
    </source>
</evidence>
<feature type="coiled-coil region" evidence="6">
    <location>
        <begin position="1076"/>
        <end position="1103"/>
    </location>
</feature>
<dbReference type="Gene3D" id="3.40.50.920">
    <property type="match status" value="1"/>
</dbReference>
<feature type="domain" description="4Fe-4S ferredoxin-type" evidence="7">
    <location>
        <begin position="970"/>
        <end position="999"/>
    </location>
</feature>
<sequence>MTADQPKYPGLPDVINGNGAVAHVMKHVCGGVIGYPITPSTEISETFEAARAEGQLNVWGKHPFFVEAEGEHSAQSGALGAALTGANFISNASSSQGILYALESHYVTVGKKIGGFVLQVAARVVSKHSLNVMAGHDDIYALLPAGYTILFGSNPQEAADLAAIAYRTSSLSLIPVANTFDGFATSHVMSEVLLPEPELLGEYLGDPAGRIPSPTVAQEILFGAKGRVFQLGQYLDRHAVDFAPDDLAALRAHLAVIADKIEADDAGDLVGETAVWVPDDLQAQWRRAWVNAWSKGTRQLVPALVDPHNPGLTGPVQNQPDFQAGAVDHRTHFVSAVPSLARQAMAEYAELTGREYSPVMAYDCEDADYVMVGLGSITDDVRAVLPYLRSQGLKVGVVSVKMLQPFPEAELVAALASAKAVTVLERSDDNALTRLVTQALFHARSNASHPDEFPGVPALTASPRLTTAIFGLGGHDVQPRHMVAAFRNMVSPTGSPLVYIGSQFFSDAPSGELAGIQDRLRAAYPETELMALVTEPNPQVLPDEALRIRFHSVGGYGTIATGKLLTDILAGVLGMYSKSAPKYGSEKSGAATNFYITLSPEPVLLTNAELEDVEVVVSPDHKAFIHTNPLKGLVVGGTFIMQSDLAPVDVWRSLPAHARRTIREKKITLLVMDAFSVAKKHAPTPELETRMMGIAFIGAVVGWVDRISQGATRDEILEKVRHELTKKFGRKGDRIVSSNMAVITDAIAAISPIDYETDELVAVDAEPAAVRTRSVALSASMCPVAAEPRATALFDPAYYEDLAARPFREGTVGESPVLPGAGLFMPVGTGLNKDKGIFRRTVPVFDPTACTGCLECGIACPDAAIPNTLHEIHDLVLSAIDQVDAPEPQREALRAVAYVWAEQIRAGFRADGGATSLAAVAAKTVPDTGQRALARHADAVVAALAAFPVARTRPFFDSMEKETPGTGALFSAVVDPWKCTGCLQCVDVCGPHALVAAEQDASLVDLLEQRFETMAALPNTPKRFVADAATPDGDIKRMVLDHANYYAMVGGHGGCRGCGEVTAIRLMTALSRALGEERKRAHVAELEDTIEQLTAKLATVEDADRRDHLGSLVGALDKALYLYEGGPTGSGPAPTVIANSTGCSSVYASTMPFQPYLDPWVNSLFQDAQPLAVGIYEGLASQLVPEVRALRDAALELADAYDPAVHGKAGATLTWHELTTQERTLLPNVLTIGGDGASYDIGFGAMSRVLTSGTPIKALVLDTGGYSNTGGQASTASLTGQDADLARYGKAHAGKREVRKEIGVIAAFHPNVFVATTATALHGHFLAAAMNMLEFDEGAAIMEIYAPCGTENGIAEDLSNRRSRLAVESRVSPLFVHDPRKGGTLPERFNLDGNPDVDALWSTSTLEYVDESGNLQLLQGPLTPAEFALGEVRFAKQFTRLTDADDAHLVPIAEFVELPADERAGKVPFVHATDADKHLIKVACASGIVALVEDRKHHWQTLQYLAGFGEARLSAEHRAELADLTAKYQTASTAREASLDEIAAAMAELASSSAAPASLPAFSFGGGAAAAPAAAPAAGAATALADRPVWLDPADEHLCNDCGTCYQELPALFEKATVVIDGEARVVGRLKVSALDGLEVTPELAKRIARVKATCDAEIIH</sequence>
<dbReference type="GO" id="GO:0016903">
    <property type="term" value="F:oxidoreductase activity, acting on the aldehyde or oxo group of donors"/>
    <property type="evidence" value="ECO:0007669"/>
    <property type="project" value="InterPro"/>
</dbReference>
<dbReference type="PANTHER" id="PTHR32154">
    <property type="entry name" value="PYRUVATE-FLAVODOXIN OXIDOREDUCTASE-RELATED"/>
    <property type="match status" value="1"/>
</dbReference>
<evidence type="ECO:0000259" key="7">
    <source>
        <dbReference type="PROSITE" id="PS51379"/>
    </source>
</evidence>
<evidence type="ECO:0000313" key="8">
    <source>
        <dbReference type="EMBL" id="GEL94860.1"/>
    </source>
</evidence>
<dbReference type="SUPFAM" id="SSF52922">
    <property type="entry name" value="TK C-terminal domain-like"/>
    <property type="match status" value="1"/>
</dbReference>
<accession>A0A511JA40</accession>
<dbReference type="InterPro" id="IPR002880">
    <property type="entry name" value="Pyrv_Fd/Flavodoxin_OxRdtase_N"/>
</dbReference>
<evidence type="ECO:0000256" key="3">
    <source>
        <dbReference type="ARBA" id="ARBA00023002"/>
    </source>
</evidence>
<dbReference type="InterPro" id="IPR017900">
    <property type="entry name" value="4Fe4S_Fe_S_CS"/>
</dbReference>
<keyword evidence="9" id="KW-1185">Reference proteome</keyword>
<dbReference type="InterPro" id="IPR009014">
    <property type="entry name" value="Transketo_C/PFOR_II"/>
</dbReference>
<dbReference type="RefSeq" id="WP_222593165.1">
    <property type="nucleotide sequence ID" value="NZ_BJWG01000005.1"/>
</dbReference>
<dbReference type="PROSITE" id="PS00198">
    <property type="entry name" value="4FE4S_FER_1"/>
    <property type="match status" value="1"/>
</dbReference>
<dbReference type="PROSITE" id="PS51379">
    <property type="entry name" value="4FE4S_FER_2"/>
    <property type="match status" value="2"/>
</dbReference>
<dbReference type="SUPFAM" id="SSF54862">
    <property type="entry name" value="4Fe-4S ferredoxins"/>
    <property type="match status" value="1"/>
</dbReference>
<dbReference type="InterPro" id="IPR002869">
    <property type="entry name" value="Pyrv_flavodox_OxRed_cen"/>
</dbReference>
<dbReference type="Proteomes" id="UP000321720">
    <property type="component" value="Unassembled WGS sequence"/>
</dbReference>
<comment type="similarity">
    <text evidence="1">Belongs to the pyruvate:ferredoxin/flavodoxin oxidoreductase family.</text>
</comment>
<dbReference type="GO" id="GO:0006979">
    <property type="term" value="P:response to oxidative stress"/>
    <property type="evidence" value="ECO:0007669"/>
    <property type="project" value="TreeGrafter"/>
</dbReference>
<dbReference type="Gene3D" id="3.40.920.10">
    <property type="entry name" value="Pyruvate-ferredoxin oxidoreductase, PFOR, domain III"/>
    <property type="match status" value="1"/>
</dbReference>
<dbReference type="InterPro" id="IPR050722">
    <property type="entry name" value="Pyruvate:ferred/Flavod_OxRd"/>
</dbReference>
<dbReference type="InterPro" id="IPR029061">
    <property type="entry name" value="THDP-binding"/>
</dbReference>
<dbReference type="CDD" id="cd07034">
    <property type="entry name" value="TPP_PYR_PFOR_IOR-alpha_like"/>
    <property type="match status" value="1"/>
</dbReference>
<dbReference type="InterPro" id="IPR017896">
    <property type="entry name" value="4Fe4S_Fe-S-bd"/>
</dbReference>
<dbReference type="SUPFAM" id="SSF53323">
    <property type="entry name" value="Pyruvate-ferredoxin oxidoreductase, PFOR, domain III"/>
    <property type="match status" value="1"/>
</dbReference>
<dbReference type="EMBL" id="BJWG01000005">
    <property type="protein sequence ID" value="GEL94860.1"/>
    <property type="molecule type" value="Genomic_DNA"/>
</dbReference>
<dbReference type="InterPro" id="IPR019752">
    <property type="entry name" value="Pyrv/ketoisovalerate_OxRed_cat"/>
</dbReference>
<reference evidence="8 9" key="1">
    <citation type="submission" date="2019-07" db="EMBL/GenBank/DDBJ databases">
        <title>Whole genome shotgun sequence of Cellulomonas composti NBRC 100758.</title>
        <authorList>
            <person name="Hosoyama A."/>
            <person name="Uohara A."/>
            <person name="Ohji S."/>
            <person name="Ichikawa N."/>
        </authorList>
    </citation>
    <scope>NUCLEOTIDE SEQUENCE [LARGE SCALE GENOMIC DNA]</scope>
    <source>
        <strain evidence="8 9">NBRC 100758</strain>
    </source>
</reference>
<dbReference type="Gene3D" id="3.40.50.970">
    <property type="match status" value="2"/>
</dbReference>
<dbReference type="Pfam" id="PF01855">
    <property type="entry name" value="POR_N"/>
    <property type="match status" value="1"/>
</dbReference>
<organism evidence="8 9">
    <name type="scientific">Cellulomonas composti</name>
    <dbReference type="NCBI Taxonomy" id="266130"/>
    <lineage>
        <taxon>Bacteria</taxon>
        <taxon>Bacillati</taxon>
        <taxon>Actinomycetota</taxon>
        <taxon>Actinomycetes</taxon>
        <taxon>Micrococcales</taxon>
        <taxon>Cellulomonadaceae</taxon>
        <taxon>Cellulomonas</taxon>
    </lineage>
</organism>
<dbReference type="InterPro" id="IPR033412">
    <property type="entry name" value="PFOR_II"/>
</dbReference>
<evidence type="ECO:0000256" key="1">
    <source>
        <dbReference type="ARBA" id="ARBA00009032"/>
    </source>
</evidence>
<proteinExistence type="inferred from homology"/>
<protein>
    <recommendedName>
        <fullName evidence="7">4Fe-4S ferredoxin-type domain-containing protein</fullName>
    </recommendedName>
</protein>
<evidence type="ECO:0000256" key="5">
    <source>
        <dbReference type="ARBA" id="ARBA00023014"/>
    </source>
</evidence>
<evidence type="ECO:0000256" key="6">
    <source>
        <dbReference type="SAM" id="Coils"/>
    </source>
</evidence>
<dbReference type="PANTHER" id="PTHR32154:SF0">
    <property type="entry name" value="PYRUVATE-FLAVODOXIN OXIDOREDUCTASE-RELATED"/>
    <property type="match status" value="1"/>
</dbReference>
<name>A0A511JA40_9CELL</name>
<evidence type="ECO:0000256" key="2">
    <source>
        <dbReference type="ARBA" id="ARBA00022723"/>
    </source>
</evidence>
<dbReference type="Pfam" id="PF17147">
    <property type="entry name" value="PFOR_II"/>
    <property type="match status" value="1"/>
</dbReference>
<keyword evidence="6" id="KW-0175">Coiled coil</keyword>
<gene>
    <name evidence="8" type="ORF">CCO02nite_15180</name>
</gene>
<keyword evidence="2" id="KW-0479">Metal-binding</keyword>
<evidence type="ECO:0000256" key="4">
    <source>
        <dbReference type="ARBA" id="ARBA00023004"/>
    </source>
</evidence>
<dbReference type="SUPFAM" id="SSF52518">
    <property type="entry name" value="Thiamin diphosphate-binding fold (THDP-binding)"/>
    <property type="match status" value="2"/>
</dbReference>